<organism evidence="6 7">
    <name type="scientific">Penicillium hordei</name>
    <dbReference type="NCBI Taxonomy" id="40994"/>
    <lineage>
        <taxon>Eukaryota</taxon>
        <taxon>Fungi</taxon>
        <taxon>Dikarya</taxon>
        <taxon>Ascomycota</taxon>
        <taxon>Pezizomycotina</taxon>
        <taxon>Eurotiomycetes</taxon>
        <taxon>Eurotiomycetidae</taxon>
        <taxon>Eurotiales</taxon>
        <taxon>Aspergillaceae</taxon>
        <taxon>Penicillium</taxon>
    </lineage>
</organism>
<feature type="binding site" evidence="5">
    <location>
        <position position="345"/>
    </location>
    <ligand>
        <name>Fe cation</name>
        <dbReference type="ChEBI" id="CHEBI:24875"/>
        <note>catalytic</note>
    </ligand>
</feature>
<comment type="similarity">
    <text evidence="1">Belongs to the carotenoid oxygenase family.</text>
</comment>
<keyword evidence="4 5" id="KW-0408">Iron</keyword>
<dbReference type="PANTHER" id="PTHR10543">
    <property type="entry name" value="BETA-CAROTENE DIOXYGENASE"/>
    <property type="match status" value="1"/>
</dbReference>
<dbReference type="Proteomes" id="UP001213799">
    <property type="component" value="Unassembled WGS sequence"/>
</dbReference>
<protein>
    <submittedName>
        <fullName evidence="6">Uncharacterized protein</fullName>
    </submittedName>
</protein>
<dbReference type="GO" id="GO:0046872">
    <property type="term" value="F:metal ion binding"/>
    <property type="evidence" value="ECO:0007669"/>
    <property type="project" value="UniProtKB-KW"/>
</dbReference>
<dbReference type="GO" id="GO:0016121">
    <property type="term" value="P:carotene catabolic process"/>
    <property type="evidence" value="ECO:0007669"/>
    <property type="project" value="TreeGrafter"/>
</dbReference>
<accession>A0AAD6EG75</accession>
<keyword evidence="7" id="KW-1185">Reference proteome</keyword>
<evidence type="ECO:0000256" key="3">
    <source>
        <dbReference type="ARBA" id="ARBA00023002"/>
    </source>
</evidence>
<reference evidence="6" key="2">
    <citation type="submission" date="2023-01" db="EMBL/GenBank/DDBJ databases">
        <authorList>
            <person name="Petersen C."/>
        </authorList>
    </citation>
    <scope>NUCLEOTIDE SEQUENCE</scope>
    <source>
        <strain evidence="6">IBT 12815</strain>
    </source>
</reference>
<dbReference type="GeneID" id="81583143"/>
<dbReference type="PANTHER" id="PTHR10543:SF24">
    <property type="entry name" value="CAROTENOID ISOMEROOXYGENASE"/>
    <property type="match status" value="1"/>
</dbReference>
<dbReference type="InterPro" id="IPR004294">
    <property type="entry name" value="Carotenoid_Oase"/>
</dbReference>
<evidence type="ECO:0000256" key="2">
    <source>
        <dbReference type="ARBA" id="ARBA00022723"/>
    </source>
</evidence>
<dbReference type="GO" id="GO:0010436">
    <property type="term" value="F:carotenoid dioxygenase activity"/>
    <property type="evidence" value="ECO:0007669"/>
    <property type="project" value="TreeGrafter"/>
</dbReference>
<keyword evidence="3" id="KW-0560">Oxidoreductase</keyword>
<dbReference type="EMBL" id="JAQJAE010000001">
    <property type="protein sequence ID" value="KAJ5616729.1"/>
    <property type="molecule type" value="Genomic_DNA"/>
</dbReference>
<comment type="caution">
    <text evidence="6">The sequence shown here is derived from an EMBL/GenBank/DDBJ whole genome shotgun (WGS) entry which is preliminary data.</text>
</comment>
<feature type="binding site" evidence="5">
    <location>
        <position position="281"/>
    </location>
    <ligand>
        <name>Fe cation</name>
        <dbReference type="ChEBI" id="CHEBI:24875"/>
        <note>catalytic</note>
    </ligand>
</feature>
<proteinExistence type="inferred from homology"/>
<evidence type="ECO:0000313" key="7">
    <source>
        <dbReference type="Proteomes" id="UP001213799"/>
    </source>
</evidence>
<reference evidence="6" key="1">
    <citation type="journal article" date="2023" name="IMA Fungus">
        <title>Comparative genomic study of the Penicillium genus elucidates a diverse pangenome and 15 lateral gene transfer events.</title>
        <authorList>
            <person name="Petersen C."/>
            <person name="Sorensen T."/>
            <person name="Nielsen M.R."/>
            <person name="Sondergaard T.E."/>
            <person name="Sorensen J.L."/>
            <person name="Fitzpatrick D.A."/>
            <person name="Frisvad J.C."/>
            <person name="Nielsen K.L."/>
        </authorList>
    </citation>
    <scope>NUCLEOTIDE SEQUENCE</scope>
    <source>
        <strain evidence="6">IBT 12815</strain>
    </source>
</reference>
<evidence type="ECO:0000256" key="5">
    <source>
        <dbReference type="PIRSR" id="PIRSR604294-1"/>
    </source>
</evidence>
<comment type="cofactor">
    <cofactor evidence="5">
        <name>Fe(2+)</name>
        <dbReference type="ChEBI" id="CHEBI:29033"/>
    </cofactor>
    <text evidence="5">Binds 1 Fe(2+) ion per subunit.</text>
</comment>
<dbReference type="RefSeq" id="XP_056757896.1">
    <property type="nucleotide sequence ID" value="XM_056892901.1"/>
</dbReference>
<sequence length="564" mass="62552">MSTKKKVVVNSYFLSQEDHKKYAPPYFQDGVEILEETECTTQGDWPSWLSGTLVRVAAGRYTVPLSEDDSKPAAILQHFFDGLAMLHRFRMHEGKVYYNNRHTANGVVAKAKKTGYLSSHFFGPNANTSLIEAEDPCSALFRTQQSFFTEGGHSGPEDRNIAVVPRRGYSLPPSSNSLDRGVASNKPEQEELIVHTDFNALQVCDQKTLEPKRLLTYAEIDPELAGHGICAHPPKDRTIGCIYNYLVNKTGKLSVFSLQYTESPAKLKWKTEIPCKPCYIHSMAMTQNYVVFIRNPISLDTSDVSKSITDMMIYEEESPVSFFVLDKFTGKFLAQYDGPNFMFFHTVNGFDFYESGDRTLQIDICAYDTASIPYREYCVSNVVDPAEPFADGTLVRYQLERLDYHTESKSVGRVVVAQSIPGTGMELPRIAKSASMNPNYRYVYATGGNGESSPGTLVPIGRLGNGLKVIQAAFFGSIVKSDWETGSFLKWKPSGGESCPCEPIMVSRPGSTEEDDGVVLTIVCNKTGTHSILIALDAKTLTEVGRAIMSTVYPLGPHGTFIEM</sequence>
<gene>
    <name evidence="6" type="ORF">N7537_001843</name>
</gene>
<feature type="binding site" evidence="5">
    <location>
        <position position="558"/>
    </location>
    <ligand>
        <name>Fe cation</name>
        <dbReference type="ChEBI" id="CHEBI:24875"/>
        <note>catalytic</note>
    </ligand>
</feature>
<evidence type="ECO:0000313" key="6">
    <source>
        <dbReference type="EMBL" id="KAJ5616729.1"/>
    </source>
</evidence>
<name>A0AAD6EG75_9EURO</name>
<keyword evidence="2 5" id="KW-0479">Metal-binding</keyword>
<evidence type="ECO:0000256" key="4">
    <source>
        <dbReference type="ARBA" id="ARBA00023004"/>
    </source>
</evidence>
<evidence type="ECO:0000256" key="1">
    <source>
        <dbReference type="ARBA" id="ARBA00006787"/>
    </source>
</evidence>
<feature type="binding site" evidence="5">
    <location>
        <position position="232"/>
    </location>
    <ligand>
        <name>Fe cation</name>
        <dbReference type="ChEBI" id="CHEBI:24875"/>
        <note>catalytic</note>
    </ligand>
</feature>
<dbReference type="AlphaFoldDB" id="A0AAD6EG75"/>
<dbReference type="Pfam" id="PF03055">
    <property type="entry name" value="RPE65"/>
    <property type="match status" value="1"/>
</dbReference>